<dbReference type="AlphaFoldDB" id="A0AAD1ZC24"/>
<name>A0AAD1ZC24_9LAMI</name>
<reference evidence="1" key="1">
    <citation type="submission" date="2023-05" db="EMBL/GenBank/DDBJ databases">
        <authorList>
            <person name="Huff M."/>
        </authorList>
    </citation>
    <scope>NUCLEOTIDE SEQUENCE</scope>
</reference>
<evidence type="ECO:0000313" key="2">
    <source>
        <dbReference type="Proteomes" id="UP000834106"/>
    </source>
</evidence>
<dbReference type="EMBL" id="OU503043">
    <property type="protein sequence ID" value="CAI9766745.1"/>
    <property type="molecule type" value="Genomic_DNA"/>
</dbReference>
<accession>A0AAD1ZC24</accession>
<protein>
    <submittedName>
        <fullName evidence="1">Uncharacterized protein</fullName>
    </submittedName>
</protein>
<sequence length="108" mass="11917">MEEQNSEITFFGLTFRTVASVIKCLALIHQLKMAVPSTKSFNGKWSGMQFLINLITLFRDANDNPTIPIVHGSPHASEPLLPVPLLPLRLAGGNTVMEETPRFSSHSN</sequence>
<keyword evidence="2" id="KW-1185">Reference proteome</keyword>
<dbReference type="Proteomes" id="UP000834106">
    <property type="component" value="Chromosome 8"/>
</dbReference>
<evidence type="ECO:0000313" key="1">
    <source>
        <dbReference type="EMBL" id="CAI9766745.1"/>
    </source>
</evidence>
<organism evidence="1 2">
    <name type="scientific">Fraxinus pennsylvanica</name>
    <dbReference type="NCBI Taxonomy" id="56036"/>
    <lineage>
        <taxon>Eukaryota</taxon>
        <taxon>Viridiplantae</taxon>
        <taxon>Streptophyta</taxon>
        <taxon>Embryophyta</taxon>
        <taxon>Tracheophyta</taxon>
        <taxon>Spermatophyta</taxon>
        <taxon>Magnoliopsida</taxon>
        <taxon>eudicotyledons</taxon>
        <taxon>Gunneridae</taxon>
        <taxon>Pentapetalae</taxon>
        <taxon>asterids</taxon>
        <taxon>lamiids</taxon>
        <taxon>Lamiales</taxon>
        <taxon>Oleaceae</taxon>
        <taxon>Oleeae</taxon>
        <taxon>Fraxinus</taxon>
    </lineage>
</organism>
<gene>
    <name evidence="1" type="ORF">FPE_LOCUS14175</name>
</gene>
<proteinExistence type="predicted"/>